<comment type="caution">
    <text evidence="1">The sequence shown here is derived from an EMBL/GenBank/DDBJ whole genome shotgun (WGS) entry which is preliminary data.</text>
</comment>
<accession>A0A0W0GC91</accession>
<protein>
    <submittedName>
        <fullName evidence="1">Uncharacterized protein</fullName>
    </submittedName>
</protein>
<dbReference type="EMBL" id="LATX01000461">
    <property type="protein sequence ID" value="KTB46181.1"/>
    <property type="molecule type" value="Genomic_DNA"/>
</dbReference>
<proteinExistence type="predicted"/>
<dbReference type="Proteomes" id="UP000054988">
    <property type="component" value="Unassembled WGS sequence"/>
</dbReference>
<evidence type="ECO:0000313" key="1">
    <source>
        <dbReference type="EMBL" id="KTB46181.1"/>
    </source>
</evidence>
<dbReference type="AlphaFoldDB" id="A0A0W0GC91"/>
<sequence length="52" mass="5264">MAFAQYVSGGAAVKAALCRTYPPKLGLASVQTPRSKPSLHRSSAVACTAVGS</sequence>
<evidence type="ECO:0000313" key="2">
    <source>
        <dbReference type="Proteomes" id="UP000054988"/>
    </source>
</evidence>
<reference evidence="1 2" key="1">
    <citation type="submission" date="2015-12" db="EMBL/GenBank/DDBJ databases">
        <title>Draft genome sequence of Moniliophthora roreri, the causal agent of frosty pod rot of cacao.</title>
        <authorList>
            <person name="Aime M.C."/>
            <person name="Diaz-Valderrama J.R."/>
            <person name="Kijpornyongpan T."/>
            <person name="Phillips-Mora W."/>
        </authorList>
    </citation>
    <scope>NUCLEOTIDE SEQUENCE [LARGE SCALE GENOMIC DNA]</scope>
    <source>
        <strain evidence="1 2">MCA 2952</strain>
    </source>
</reference>
<gene>
    <name evidence="1" type="ORF">WG66_1240</name>
</gene>
<name>A0A0W0GC91_MONRR</name>
<organism evidence="1 2">
    <name type="scientific">Moniliophthora roreri</name>
    <name type="common">Frosty pod rot fungus</name>
    <name type="synonym">Monilia roreri</name>
    <dbReference type="NCBI Taxonomy" id="221103"/>
    <lineage>
        <taxon>Eukaryota</taxon>
        <taxon>Fungi</taxon>
        <taxon>Dikarya</taxon>
        <taxon>Basidiomycota</taxon>
        <taxon>Agaricomycotina</taxon>
        <taxon>Agaricomycetes</taxon>
        <taxon>Agaricomycetidae</taxon>
        <taxon>Agaricales</taxon>
        <taxon>Marasmiineae</taxon>
        <taxon>Marasmiaceae</taxon>
        <taxon>Moniliophthora</taxon>
    </lineage>
</organism>